<dbReference type="Proteomes" id="UP000509383">
    <property type="component" value="Chromosome"/>
</dbReference>
<gene>
    <name evidence="2" type="ORF">TUM18999_27230</name>
    <name evidence="3" type="ORF">TUM20286_18620</name>
</gene>
<protein>
    <recommendedName>
        <fullName evidence="6">Lipoprotein</fullName>
    </recommendedName>
</protein>
<dbReference type="Proteomes" id="UP001054892">
    <property type="component" value="Unassembled WGS sequence"/>
</dbReference>
<organism evidence="2 4">
    <name type="scientific">Pseudomonas tohonis</name>
    <dbReference type="NCBI Taxonomy" id="2725477"/>
    <lineage>
        <taxon>Bacteria</taxon>
        <taxon>Pseudomonadati</taxon>
        <taxon>Pseudomonadota</taxon>
        <taxon>Gammaproteobacteria</taxon>
        <taxon>Pseudomonadales</taxon>
        <taxon>Pseudomonadaceae</taxon>
        <taxon>Pseudomonas</taxon>
    </lineage>
</organism>
<proteinExistence type="predicted"/>
<accession>A0A6J4E443</accession>
<feature type="chain" id="PRO_5026707142" description="Lipoprotein" evidence="1">
    <location>
        <begin position="26"/>
        <end position="79"/>
    </location>
</feature>
<evidence type="ECO:0000313" key="2">
    <source>
        <dbReference type="EMBL" id="BCG24532.1"/>
    </source>
</evidence>
<evidence type="ECO:0008006" key="6">
    <source>
        <dbReference type="Google" id="ProtNLM"/>
    </source>
</evidence>
<evidence type="ECO:0000313" key="5">
    <source>
        <dbReference type="Proteomes" id="UP001054892"/>
    </source>
</evidence>
<dbReference type="EMBL" id="AP023189">
    <property type="protein sequence ID" value="BCG24532.1"/>
    <property type="molecule type" value="Genomic_DNA"/>
</dbReference>
<keyword evidence="1" id="KW-0732">Signal</keyword>
<evidence type="ECO:0000313" key="3">
    <source>
        <dbReference type="EMBL" id="GJN52110.1"/>
    </source>
</evidence>
<dbReference type="AlphaFoldDB" id="A0A6J4E443"/>
<sequence>MHTSITLAALLAALALAGCTSPQYSEETPYTDAQVRQFALEMFGQSGLPPEQLAKVRRALLKQDQRMSNAIRDVPPSKG</sequence>
<feature type="signal peptide" evidence="1">
    <location>
        <begin position="1"/>
        <end position="25"/>
    </location>
</feature>
<keyword evidence="5" id="KW-1185">Reference proteome</keyword>
<dbReference type="EMBL" id="BQKM01000003">
    <property type="protein sequence ID" value="GJN52110.1"/>
    <property type="molecule type" value="Genomic_DNA"/>
</dbReference>
<evidence type="ECO:0000256" key="1">
    <source>
        <dbReference type="SAM" id="SignalP"/>
    </source>
</evidence>
<name>A0A6J4E443_9PSED</name>
<reference evidence="2 4" key="1">
    <citation type="submission" date="2020-05" db="EMBL/GenBank/DDBJ databases">
        <title>Characterization of novel class B3 metallo-beta-lactamase from novel Pseudomonas species.</title>
        <authorList>
            <person name="Yamada K."/>
            <person name="Aoki K."/>
            <person name="Ishii Y."/>
        </authorList>
    </citation>
    <scope>NUCLEOTIDE SEQUENCE [LARGE SCALE GENOMIC DNA]</scope>
    <source>
        <strain evidence="2 4">TUM18999</strain>
        <strain evidence="3 5">TUM20286</strain>
    </source>
</reference>
<dbReference type="RefSeq" id="WP_173174111.1">
    <property type="nucleotide sequence ID" value="NZ_AP023189.1"/>
</dbReference>
<dbReference type="KEGG" id="ptw:TUM18999_27230"/>
<evidence type="ECO:0000313" key="4">
    <source>
        <dbReference type="Proteomes" id="UP000509383"/>
    </source>
</evidence>